<dbReference type="PANTHER" id="PTHR10545">
    <property type="entry name" value="DIAMINE N-ACETYLTRANSFERASE"/>
    <property type="match status" value="1"/>
</dbReference>
<protein>
    <submittedName>
        <fullName evidence="5">N-acetyltransferase ats1</fullName>
        <ecNumber evidence="5">2.3.1.-</ecNumber>
    </submittedName>
</protein>
<accession>W6K2F2</accession>
<dbReference type="InterPro" id="IPR000182">
    <property type="entry name" value="GNAT_dom"/>
</dbReference>
<dbReference type="STRING" id="1193182.BN11_910009"/>
<gene>
    <name evidence="5" type="primary">ats</name>
    <name evidence="5" type="ORF">BN11_910009</name>
</gene>
<keyword evidence="2 5" id="KW-0808">Transferase</keyword>
<keyword evidence="3 5" id="KW-0012">Acyltransferase</keyword>
<keyword evidence="6" id="KW-1185">Reference proteome</keyword>
<comment type="similarity">
    <text evidence="1">Belongs to the acetyltransferase family.</text>
</comment>
<evidence type="ECO:0000256" key="1">
    <source>
        <dbReference type="ARBA" id="ARBA00008694"/>
    </source>
</evidence>
<dbReference type="PANTHER" id="PTHR10545:SF29">
    <property type="entry name" value="GH14572P-RELATED"/>
    <property type="match status" value="1"/>
</dbReference>
<dbReference type="InterPro" id="IPR051016">
    <property type="entry name" value="Diverse_Substrate_AcTransf"/>
</dbReference>
<dbReference type="CDD" id="cd04301">
    <property type="entry name" value="NAT_SF"/>
    <property type="match status" value="1"/>
</dbReference>
<dbReference type="RefSeq" id="WP_048696292.1">
    <property type="nucleotide sequence ID" value="NZ_HG764815.1"/>
</dbReference>
<dbReference type="EMBL" id="CAJA01000520">
    <property type="protein sequence ID" value="CCH75727.1"/>
    <property type="molecule type" value="Genomic_DNA"/>
</dbReference>
<evidence type="ECO:0000313" key="5">
    <source>
        <dbReference type="EMBL" id="CCH75727.1"/>
    </source>
</evidence>
<sequence>MPLIREARPADVPRILALVRDLAHYEKEPDAVEATEADFTHALFPTEGAPTAYGHVAEVDGEMVAMAIWFLTFSTWTGQAGIHLEDLYVAPAQRGSGLGTALLTRLAQVCVERGYRRLEWAVLTWNTPAIEFYDALGAEPMTAWTDYRLDGAALQRVGAH</sequence>
<dbReference type="Pfam" id="PF00583">
    <property type="entry name" value="Acetyltransf_1"/>
    <property type="match status" value="1"/>
</dbReference>
<organism evidence="5 6">
    <name type="scientific">Nostocoides australiense Ben110</name>
    <dbReference type="NCBI Taxonomy" id="1193182"/>
    <lineage>
        <taxon>Bacteria</taxon>
        <taxon>Bacillati</taxon>
        <taxon>Actinomycetota</taxon>
        <taxon>Actinomycetes</taxon>
        <taxon>Micrococcales</taxon>
        <taxon>Intrasporangiaceae</taxon>
        <taxon>Nostocoides</taxon>
    </lineage>
</organism>
<dbReference type="Gene3D" id="3.40.630.30">
    <property type="match status" value="1"/>
</dbReference>
<dbReference type="EC" id="2.3.1.-" evidence="5"/>
<evidence type="ECO:0000313" key="6">
    <source>
        <dbReference type="Proteomes" id="UP000035763"/>
    </source>
</evidence>
<feature type="domain" description="N-acetyltransferase" evidence="4">
    <location>
        <begin position="2"/>
        <end position="160"/>
    </location>
</feature>
<reference evidence="5 6" key="1">
    <citation type="journal article" date="2013" name="ISME J.">
        <title>A metabolic model for members of the genus Tetrasphaera involved in enhanced biological phosphorus removal.</title>
        <authorList>
            <person name="Kristiansen R."/>
            <person name="Nguyen H.T.T."/>
            <person name="Saunders A.M."/>
            <person name="Nielsen J.L."/>
            <person name="Wimmer R."/>
            <person name="Le V.Q."/>
            <person name="McIlroy S.J."/>
            <person name="Petrovski S."/>
            <person name="Seviour R.J."/>
            <person name="Calteau A."/>
            <person name="Nielsen K.L."/>
            <person name="Nielsen P.H."/>
        </authorList>
    </citation>
    <scope>NUCLEOTIDE SEQUENCE [LARGE SCALE GENOMIC DNA]</scope>
    <source>
        <strain evidence="5 6">Ben110</strain>
    </source>
</reference>
<evidence type="ECO:0000256" key="2">
    <source>
        <dbReference type="ARBA" id="ARBA00022679"/>
    </source>
</evidence>
<name>W6K2F2_9MICO</name>
<evidence type="ECO:0000256" key="3">
    <source>
        <dbReference type="ARBA" id="ARBA00023315"/>
    </source>
</evidence>
<dbReference type="GO" id="GO:0008080">
    <property type="term" value="F:N-acetyltransferase activity"/>
    <property type="evidence" value="ECO:0007669"/>
    <property type="project" value="TreeGrafter"/>
</dbReference>
<dbReference type="SUPFAM" id="SSF55729">
    <property type="entry name" value="Acyl-CoA N-acyltransferases (Nat)"/>
    <property type="match status" value="1"/>
</dbReference>
<dbReference type="AlphaFoldDB" id="W6K2F2"/>
<dbReference type="Proteomes" id="UP000035763">
    <property type="component" value="Unassembled WGS sequence"/>
</dbReference>
<evidence type="ECO:0000259" key="4">
    <source>
        <dbReference type="PROSITE" id="PS51186"/>
    </source>
</evidence>
<dbReference type="OrthoDB" id="9805924at2"/>
<dbReference type="FunFam" id="3.40.630.30:FF:000064">
    <property type="entry name" value="GNAT family acetyltransferase"/>
    <property type="match status" value="1"/>
</dbReference>
<comment type="caution">
    <text evidence="5">The sequence shown here is derived from an EMBL/GenBank/DDBJ whole genome shotgun (WGS) entry which is preliminary data.</text>
</comment>
<dbReference type="PROSITE" id="PS51186">
    <property type="entry name" value="GNAT"/>
    <property type="match status" value="1"/>
</dbReference>
<proteinExistence type="inferred from homology"/>
<dbReference type="InterPro" id="IPR016181">
    <property type="entry name" value="Acyl_CoA_acyltransferase"/>
</dbReference>